<dbReference type="EMBL" id="QROP01000069">
    <property type="protein sequence ID" value="RHL33205.1"/>
    <property type="molecule type" value="Genomic_DNA"/>
</dbReference>
<gene>
    <name evidence="2" type="ORF">DW026_14560</name>
</gene>
<dbReference type="Proteomes" id="UP000283672">
    <property type="component" value="Unassembled WGS sequence"/>
</dbReference>
<keyword evidence="1" id="KW-0812">Transmembrane</keyword>
<keyword evidence="1" id="KW-1133">Transmembrane helix</keyword>
<evidence type="ECO:0000256" key="1">
    <source>
        <dbReference type="SAM" id="Phobius"/>
    </source>
</evidence>
<proteinExistence type="predicted"/>
<comment type="caution">
    <text evidence="2">The sequence shown here is derived from an EMBL/GenBank/DDBJ whole genome shotgun (WGS) entry which is preliminary data.</text>
</comment>
<keyword evidence="1" id="KW-0472">Membrane</keyword>
<feature type="non-terminal residue" evidence="2">
    <location>
        <position position="1"/>
    </location>
</feature>
<organism evidence="2 3">
    <name type="scientific">Segatella copri</name>
    <dbReference type="NCBI Taxonomy" id="165179"/>
    <lineage>
        <taxon>Bacteria</taxon>
        <taxon>Pseudomonadati</taxon>
        <taxon>Bacteroidota</taxon>
        <taxon>Bacteroidia</taxon>
        <taxon>Bacteroidales</taxon>
        <taxon>Prevotellaceae</taxon>
        <taxon>Segatella</taxon>
    </lineage>
</organism>
<feature type="transmembrane region" description="Helical" evidence="1">
    <location>
        <begin position="20"/>
        <end position="38"/>
    </location>
</feature>
<accession>A0AA92WL63</accession>
<feature type="transmembrane region" description="Helical" evidence="1">
    <location>
        <begin position="50"/>
        <end position="67"/>
    </location>
</feature>
<evidence type="ECO:0000313" key="3">
    <source>
        <dbReference type="Proteomes" id="UP000283672"/>
    </source>
</evidence>
<dbReference type="AlphaFoldDB" id="A0AA92WL63"/>
<reference evidence="2 3" key="1">
    <citation type="submission" date="2018-08" db="EMBL/GenBank/DDBJ databases">
        <title>A genome reference for cultivated species of the human gut microbiota.</title>
        <authorList>
            <person name="Zou Y."/>
            <person name="Xue W."/>
            <person name="Luo G."/>
        </authorList>
    </citation>
    <scope>NUCLEOTIDE SEQUENCE [LARGE SCALE GENOMIC DNA]</scope>
    <source>
        <strain evidence="2 3">AF38-11</strain>
    </source>
</reference>
<name>A0AA92WL63_9BACT</name>
<evidence type="ECO:0000313" key="2">
    <source>
        <dbReference type="EMBL" id="RHL33205.1"/>
    </source>
</evidence>
<protein>
    <submittedName>
        <fullName evidence="2">Uncharacterized protein</fullName>
    </submittedName>
</protein>
<sequence>SVKRQKIKRGASQTYDTPSLVYILGQTTGTVILVYCELSRFSVRTKRSCYLFMSAAITNGIANIGILKEIFKRKRNF</sequence>